<accession>A0ABR0SG48</accession>
<dbReference type="InterPro" id="IPR003726">
    <property type="entry name" value="HCY_dom"/>
</dbReference>
<proteinExistence type="predicted"/>
<comment type="caution">
    <text evidence="4">The sequence shown here is derived from an EMBL/GenBank/DDBJ whole genome shotgun (WGS) entry which is preliminary data.</text>
</comment>
<evidence type="ECO:0000256" key="1">
    <source>
        <dbReference type="ARBA" id="ARBA00022603"/>
    </source>
</evidence>
<dbReference type="SUPFAM" id="SSF82282">
    <property type="entry name" value="Homocysteine S-methyltransferase"/>
    <property type="match status" value="1"/>
</dbReference>
<organism evidence="4 5">
    <name type="scientific">Cladobotryum mycophilum</name>
    <dbReference type="NCBI Taxonomy" id="491253"/>
    <lineage>
        <taxon>Eukaryota</taxon>
        <taxon>Fungi</taxon>
        <taxon>Dikarya</taxon>
        <taxon>Ascomycota</taxon>
        <taxon>Pezizomycotina</taxon>
        <taxon>Sordariomycetes</taxon>
        <taxon>Hypocreomycetidae</taxon>
        <taxon>Hypocreales</taxon>
        <taxon>Hypocreaceae</taxon>
        <taxon>Cladobotryum</taxon>
    </lineage>
</organism>
<dbReference type="Proteomes" id="UP001338125">
    <property type="component" value="Unassembled WGS sequence"/>
</dbReference>
<reference evidence="4 5" key="1">
    <citation type="submission" date="2024-01" db="EMBL/GenBank/DDBJ databases">
        <title>Complete genome of Cladobotryum mycophilum ATHUM6906.</title>
        <authorList>
            <person name="Christinaki A.C."/>
            <person name="Myridakis A.I."/>
            <person name="Kouvelis V.N."/>
        </authorList>
    </citation>
    <scope>NUCLEOTIDE SEQUENCE [LARGE SCALE GENOMIC DNA]</scope>
    <source>
        <strain evidence="4 5">ATHUM6906</strain>
    </source>
</reference>
<feature type="domain" description="Hcy-binding" evidence="3">
    <location>
        <begin position="26"/>
        <end position="108"/>
    </location>
</feature>
<keyword evidence="2" id="KW-0808">Transferase</keyword>
<keyword evidence="5" id="KW-1185">Reference proteome</keyword>
<keyword evidence="1" id="KW-0489">Methyltransferase</keyword>
<gene>
    <name evidence="4" type="ORF">PT974_09431</name>
</gene>
<dbReference type="Pfam" id="PF02574">
    <property type="entry name" value="S-methyl_trans"/>
    <property type="match status" value="1"/>
</dbReference>
<name>A0ABR0SG48_9HYPO</name>
<sequence>MTMPTTMLSCCTTGVSSECNYLLRIRDLKERIDYIALETIPRLDEILAIRRALDFIPELSSGVPFWMSCLFPNEDESLPDGSSPERAIRTMLDPGPAKVVLWGVGIKLYQSVETRLLAAPAMRQRCVTCSERTSSRNGHHWCSTQTGQTERSATLATQQWEMPDNKYSRRENTVGSTACSSCCPGYNGKEGNGHR</sequence>
<dbReference type="EMBL" id="JAVFKD010000014">
    <property type="protein sequence ID" value="KAK5991153.1"/>
    <property type="molecule type" value="Genomic_DNA"/>
</dbReference>
<dbReference type="Gene3D" id="3.20.20.330">
    <property type="entry name" value="Homocysteine-binding-like domain"/>
    <property type="match status" value="1"/>
</dbReference>
<evidence type="ECO:0000256" key="2">
    <source>
        <dbReference type="ARBA" id="ARBA00022679"/>
    </source>
</evidence>
<protein>
    <recommendedName>
        <fullName evidence="3">Hcy-binding domain-containing protein</fullName>
    </recommendedName>
</protein>
<evidence type="ECO:0000313" key="4">
    <source>
        <dbReference type="EMBL" id="KAK5991153.1"/>
    </source>
</evidence>
<evidence type="ECO:0000259" key="3">
    <source>
        <dbReference type="Pfam" id="PF02574"/>
    </source>
</evidence>
<dbReference type="InterPro" id="IPR036589">
    <property type="entry name" value="HCY_dom_sf"/>
</dbReference>
<evidence type="ECO:0000313" key="5">
    <source>
        <dbReference type="Proteomes" id="UP001338125"/>
    </source>
</evidence>